<dbReference type="HOGENOM" id="CLU_159325_0_0_10"/>
<dbReference type="Pfam" id="PF05402">
    <property type="entry name" value="PqqD"/>
    <property type="match status" value="1"/>
</dbReference>
<dbReference type="OrthoDB" id="9795908at2"/>
<evidence type="ECO:0008006" key="3">
    <source>
        <dbReference type="Google" id="ProtNLM"/>
    </source>
</evidence>
<reference evidence="1 2" key="1">
    <citation type="journal article" date="2015" name="Genome Announc.">
        <title>Complete Genome Sequence of the Novel Leech Symbiont Mucinivorans hirudinis M3T.</title>
        <authorList>
            <person name="Nelson M.C."/>
            <person name="Bomar L."/>
            <person name="Graf J."/>
        </authorList>
    </citation>
    <scope>NUCLEOTIDE SEQUENCE [LARGE SCALE GENOMIC DNA]</scope>
    <source>
        <strain evidence="2">M3</strain>
    </source>
</reference>
<organism evidence="1 2">
    <name type="scientific">Mucinivorans hirudinis</name>
    <dbReference type="NCBI Taxonomy" id="1433126"/>
    <lineage>
        <taxon>Bacteria</taxon>
        <taxon>Pseudomonadati</taxon>
        <taxon>Bacteroidota</taxon>
        <taxon>Bacteroidia</taxon>
        <taxon>Bacteroidales</taxon>
        <taxon>Rikenellaceae</taxon>
        <taxon>Mucinivorans</taxon>
    </lineage>
</organism>
<sequence length="89" mass="10195">MKIKQNFKVRNIAGENIVVNFGQLNVDMTRVIALNDTALELWNYFRERDFSKEDVAQYLQNEYEIAAEQATGDAARWVDALAGAKLLEE</sequence>
<dbReference type="InterPro" id="IPR008792">
    <property type="entry name" value="PQQD"/>
</dbReference>
<proteinExistence type="predicted"/>
<dbReference type="KEGG" id="rbc:BN938_1363"/>
<dbReference type="AlphaFoldDB" id="A0A060R7X9"/>
<dbReference type="eggNOG" id="ENOG5033BC0">
    <property type="taxonomic scope" value="Bacteria"/>
</dbReference>
<dbReference type="Proteomes" id="UP000027616">
    <property type="component" value="Chromosome I"/>
</dbReference>
<dbReference type="STRING" id="1433126.BN938_1363"/>
<evidence type="ECO:0000313" key="2">
    <source>
        <dbReference type="Proteomes" id="UP000027616"/>
    </source>
</evidence>
<accession>A0A060R7X9</accession>
<keyword evidence="2" id="KW-1185">Reference proteome</keyword>
<evidence type="ECO:0000313" key="1">
    <source>
        <dbReference type="EMBL" id="CDN31450.1"/>
    </source>
</evidence>
<name>A0A060R7X9_9BACT</name>
<protein>
    <recommendedName>
        <fullName evidence="3">PqqD family protein</fullName>
    </recommendedName>
</protein>
<gene>
    <name evidence="1" type="ORF">BN938_1363</name>
</gene>
<dbReference type="EMBL" id="HG934468">
    <property type="protein sequence ID" value="CDN31450.1"/>
    <property type="molecule type" value="Genomic_DNA"/>
</dbReference>